<dbReference type="RefSeq" id="WP_114131476.1">
    <property type="nucleotide sequence ID" value="NZ_CP068436.1"/>
</dbReference>
<dbReference type="GO" id="GO:0005737">
    <property type="term" value="C:cytoplasm"/>
    <property type="evidence" value="ECO:0007669"/>
    <property type="project" value="TreeGrafter"/>
</dbReference>
<evidence type="ECO:0000313" key="4">
    <source>
        <dbReference type="Proteomes" id="UP000253501"/>
    </source>
</evidence>
<dbReference type="Gene3D" id="3.90.850.10">
    <property type="entry name" value="Fumarylacetoacetase-like, C-terminal domain"/>
    <property type="match status" value="1"/>
</dbReference>
<dbReference type="AlphaFoldDB" id="A0A367PMA9"/>
<keyword evidence="1" id="KW-0456">Lyase</keyword>
<dbReference type="PANTHER" id="PTHR30143:SF0">
    <property type="entry name" value="2-KETO-4-PENTENOATE HYDRATASE"/>
    <property type="match status" value="1"/>
</dbReference>
<dbReference type="InterPro" id="IPR050772">
    <property type="entry name" value="Hydratase-Decarb/MhpD_sf"/>
</dbReference>
<dbReference type="SUPFAM" id="SSF56529">
    <property type="entry name" value="FAH"/>
    <property type="match status" value="1"/>
</dbReference>
<reference evidence="3 4" key="1">
    <citation type="submission" date="2018-04" db="EMBL/GenBank/DDBJ databases">
        <title>Cupriavidus necator CR12 genome sequencing and assembly.</title>
        <authorList>
            <person name="Ben Fekih I."/>
            <person name="Mazhar H.S."/>
            <person name="Bello S.K."/>
            <person name="Rensing C."/>
        </authorList>
    </citation>
    <scope>NUCLEOTIDE SEQUENCE [LARGE SCALE GENOMIC DNA]</scope>
    <source>
        <strain evidence="3 4">CR12</strain>
    </source>
</reference>
<dbReference type="EMBL" id="QDHA01000017">
    <property type="protein sequence ID" value="RCJ09032.1"/>
    <property type="molecule type" value="Genomic_DNA"/>
</dbReference>
<dbReference type="InterPro" id="IPR036663">
    <property type="entry name" value="Fumarylacetoacetase_C_sf"/>
</dbReference>
<protein>
    <submittedName>
        <fullName evidence="3">2-keto-4-pentenoate hydratase</fullName>
    </submittedName>
</protein>
<gene>
    <name evidence="3" type="ORF">DDK22_07895</name>
</gene>
<proteinExistence type="predicted"/>
<name>A0A367PMA9_CUPNE</name>
<evidence type="ECO:0000259" key="2">
    <source>
        <dbReference type="Pfam" id="PF01557"/>
    </source>
</evidence>
<sequence>MKPTEIATAALALRQAAQTREYIAPLRETYPDITIESAYAIQRLNTMQKCGDGHRVVGCKIGLTSLAVQKQLGVDQPDFGMLFDDMSYGDSEPIPFETLTQPKIEAEIAFVLGRDLTMKNPGQLDVLNTVEYVLPALEIVGSRIANWNIGIADTIADNASSSSFVLGSTPKKLGEMDLRLCGMVLERAGDPVSTGAGAACLGNPLNAVVWLARTMAALGTPLKAGSVVLSGALGPMAAVHAGDIFEARISGLGSVRAVFGQTGKEAA</sequence>
<feature type="domain" description="Fumarylacetoacetase-like C-terminal" evidence="2">
    <location>
        <begin position="75"/>
        <end position="257"/>
    </location>
</feature>
<comment type="caution">
    <text evidence="3">The sequence shown here is derived from an EMBL/GenBank/DDBJ whole genome shotgun (WGS) entry which is preliminary data.</text>
</comment>
<evidence type="ECO:0000313" key="3">
    <source>
        <dbReference type="EMBL" id="RCJ09032.1"/>
    </source>
</evidence>
<dbReference type="Proteomes" id="UP000253501">
    <property type="component" value="Unassembled WGS sequence"/>
</dbReference>
<organism evidence="3 4">
    <name type="scientific">Cupriavidus necator</name>
    <name type="common">Alcaligenes eutrophus</name>
    <name type="synonym">Ralstonia eutropha</name>
    <dbReference type="NCBI Taxonomy" id="106590"/>
    <lineage>
        <taxon>Bacteria</taxon>
        <taxon>Pseudomonadati</taxon>
        <taxon>Pseudomonadota</taxon>
        <taxon>Betaproteobacteria</taxon>
        <taxon>Burkholderiales</taxon>
        <taxon>Burkholderiaceae</taxon>
        <taxon>Cupriavidus</taxon>
    </lineage>
</organism>
<accession>A0A367PMA9</accession>
<dbReference type="Pfam" id="PF01557">
    <property type="entry name" value="FAA_hydrolase"/>
    <property type="match status" value="1"/>
</dbReference>
<dbReference type="InterPro" id="IPR011234">
    <property type="entry name" value="Fumarylacetoacetase-like_C"/>
</dbReference>
<evidence type="ECO:0000256" key="1">
    <source>
        <dbReference type="ARBA" id="ARBA00023239"/>
    </source>
</evidence>
<dbReference type="GO" id="GO:0008684">
    <property type="term" value="F:2-oxopent-4-enoate hydratase activity"/>
    <property type="evidence" value="ECO:0007669"/>
    <property type="project" value="TreeGrafter"/>
</dbReference>
<dbReference type="PANTHER" id="PTHR30143">
    <property type="entry name" value="ACID HYDRATASE"/>
    <property type="match status" value="1"/>
</dbReference>